<dbReference type="EMBL" id="JACHGJ010000001">
    <property type="protein sequence ID" value="MBB6479318.1"/>
    <property type="molecule type" value="Genomic_DNA"/>
</dbReference>
<protein>
    <submittedName>
        <fullName evidence="4">Broad specificity phosphatase PhoE</fullName>
    </submittedName>
</protein>
<dbReference type="InterPro" id="IPR051695">
    <property type="entry name" value="Phosphoglycerate_Mutase"/>
</dbReference>
<dbReference type="PROSITE" id="PS00175">
    <property type="entry name" value="PG_MUTASE"/>
    <property type="match status" value="1"/>
</dbReference>
<gene>
    <name evidence="4" type="ORF">HNR50_000951</name>
</gene>
<dbReference type="GO" id="GO:0005829">
    <property type="term" value="C:cytosol"/>
    <property type="evidence" value="ECO:0007669"/>
    <property type="project" value="TreeGrafter"/>
</dbReference>
<feature type="active site" description="Proton donor/acceptor" evidence="2">
    <location>
        <position position="83"/>
    </location>
</feature>
<name>A0A841R9C9_9SPIO</name>
<proteinExistence type="predicted"/>
<sequence>MKTTLYIVRHGQTEWNRLGLLQGQLASPLTEEGIADTEAFRQEITELEPDVVYSSDQDRALTTAKILTGDLHREIHIHEGLREMNFGVFQAKSWENIEEEMPELFEVYRQDDPDFVIPEGESHNQFHKRAVNALIEITEAHPGKRILIVSHGGTINKMLGYVEGMRPSANRFFHSKNLALNILEFENGRYRRTTEAELLEYSAIH</sequence>
<dbReference type="PANTHER" id="PTHR46517:SF1">
    <property type="entry name" value="FRUCTOSE-2,6-BISPHOSPHATASE TIGAR"/>
    <property type="match status" value="1"/>
</dbReference>
<evidence type="ECO:0000313" key="5">
    <source>
        <dbReference type="Proteomes" id="UP000587760"/>
    </source>
</evidence>
<dbReference type="RefSeq" id="WP_184744389.1">
    <property type="nucleotide sequence ID" value="NZ_JACHGJ010000001.1"/>
</dbReference>
<reference evidence="4 5" key="1">
    <citation type="submission" date="2020-08" db="EMBL/GenBank/DDBJ databases">
        <title>Genomic Encyclopedia of Type Strains, Phase IV (KMG-IV): sequencing the most valuable type-strain genomes for metagenomic binning, comparative biology and taxonomic classification.</title>
        <authorList>
            <person name="Goeker M."/>
        </authorList>
    </citation>
    <scope>NUCLEOTIDE SEQUENCE [LARGE SCALE GENOMIC DNA]</scope>
    <source>
        <strain evidence="4 5">DSM 2461</strain>
    </source>
</reference>
<dbReference type="AlphaFoldDB" id="A0A841R9C9"/>
<keyword evidence="5" id="KW-1185">Reference proteome</keyword>
<evidence type="ECO:0000256" key="1">
    <source>
        <dbReference type="ARBA" id="ARBA00022801"/>
    </source>
</evidence>
<dbReference type="InterPro" id="IPR029033">
    <property type="entry name" value="His_PPase_superfam"/>
</dbReference>
<dbReference type="GO" id="GO:0045820">
    <property type="term" value="P:negative regulation of glycolytic process"/>
    <property type="evidence" value="ECO:0007669"/>
    <property type="project" value="TreeGrafter"/>
</dbReference>
<organism evidence="4 5">
    <name type="scientific">Spirochaeta isovalerica</name>
    <dbReference type="NCBI Taxonomy" id="150"/>
    <lineage>
        <taxon>Bacteria</taxon>
        <taxon>Pseudomonadati</taxon>
        <taxon>Spirochaetota</taxon>
        <taxon>Spirochaetia</taxon>
        <taxon>Spirochaetales</taxon>
        <taxon>Spirochaetaceae</taxon>
        <taxon>Spirochaeta</taxon>
    </lineage>
</organism>
<dbReference type="GO" id="GO:0004331">
    <property type="term" value="F:fructose-2,6-bisphosphate 2-phosphatase activity"/>
    <property type="evidence" value="ECO:0007669"/>
    <property type="project" value="TreeGrafter"/>
</dbReference>
<evidence type="ECO:0000313" key="4">
    <source>
        <dbReference type="EMBL" id="MBB6479318.1"/>
    </source>
</evidence>
<evidence type="ECO:0000256" key="2">
    <source>
        <dbReference type="PIRSR" id="PIRSR613078-1"/>
    </source>
</evidence>
<dbReference type="Gene3D" id="3.40.50.1240">
    <property type="entry name" value="Phosphoglycerate mutase-like"/>
    <property type="match status" value="1"/>
</dbReference>
<dbReference type="Proteomes" id="UP000587760">
    <property type="component" value="Unassembled WGS sequence"/>
</dbReference>
<feature type="binding site" evidence="3">
    <location>
        <position position="59"/>
    </location>
    <ligand>
        <name>substrate</name>
    </ligand>
</feature>
<feature type="binding site" evidence="3">
    <location>
        <begin position="9"/>
        <end position="16"/>
    </location>
    <ligand>
        <name>substrate</name>
    </ligand>
</feature>
<keyword evidence="1" id="KW-0378">Hydrolase</keyword>
<dbReference type="Pfam" id="PF00300">
    <property type="entry name" value="His_Phos_1"/>
    <property type="match status" value="1"/>
</dbReference>
<dbReference type="InterPro" id="IPR001345">
    <property type="entry name" value="PG/BPGM_mutase_AS"/>
</dbReference>
<comment type="caution">
    <text evidence="4">The sequence shown here is derived from an EMBL/GenBank/DDBJ whole genome shotgun (WGS) entry which is preliminary data.</text>
</comment>
<evidence type="ECO:0000256" key="3">
    <source>
        <dbReference type="PIRSR" id="PIRSR613078-2"/>
    </source>
</evidence>
<feature type="active site" description="Tele-phosphohistidine intermediate" evidence="2">
    <location>
        <position position="10"/>
    </location>
</feature>
<dbReference type="SUPFAM" id="SSF53254">
    <property type="entry name" value="Phosphoglycerate mutase-like"/>
    <property type="match status" value="1"/>
</dbReference>
<dbReference type="GO" id="GO:0043456">
    <property type="term" value="P:regulation of pentose-phosphate shunt"/>
    <property type="evidence" value="ECO:0007669"/>
    <property type="project" value="TreeGrafter"/>
</dbReference>
<dbReference type="SMART" id="SM00855">
    <property type="entry name" value="PGAM"/>
    <property type="match status" value="1"/>
</dbReference>
<dbReference type="CDD" id="cd07067">
    <property type="entry name" value="HP_PGM_like"/>
    <property type="match status" value="1"/>
</dbReference>
<dbReference type="InterPro" id="IPR013078">
    <property type="entry name" value="His_Pase_superF_clade-1"/>
</dbReference>
<dbReference type="PANTHER" id="PTHR46517">
    <property type="entry name" value="FRUCTOSE-2,6-BISPHOSPHATASE TIGAR"/>
    <property type="match status" value="1"/>
</dbReference>
<accession>A0A841R9C9</accession>